<dbReference type="GO" id="GO:0000917">
    <property type="term" value="P:division septum assembly"/>
    <property type="evidence" value="ECO:0007669"/>
    <property type="project" value="TreeGrafter"/>
</dbReference>
<dbReference type="Proteomes" id="UP000254601">
    <property type="component" value="Unassembled WGS sequence"/>
</dbReference>
<comment type="function">
    <text evidence="8">Essential cell division protein that stabilizes the FtsZ protofilaments by cross-linking them and that serves as a cytoplasmic membrane anchor for the Z ring. Also required for the recruitment to the septal ring of downstream cell division proteins.</text>
</comment>
<keyword evidence="5 10" id="KW-1133">Transmembrane helix</keyword>
<dbReference type="GO" id="GO:0032153">
    <property type="term" value="C:cell division site"/>
    <property type="evidence" value="ECO:0007669"/>
    <property type="project" value="TreeGrafter"/>
</dbReference>
<dbReference type="Pfam" id="PF04354">
    <property type="entry name" value="ZipA_C"/>
    <property type="match status" value="1"/>
</dbReference>
<dbReference type="AlphaFoldDB" id="A0A380MU61"/>
<dbReference type="GO" id="GO:0005886">
    <property type="term" value="C:plasma membrane"/>
    <property type="evidence" value="ECO:0007669"/>
    <property type="project" value="UniProtKB-SubCell"/>
</dbReference>
<dbReference type="OrthoDB" id="7064635at2"/>
<organism evidence="12 13">
    <name type="scientific">Suttonella ornithocola</name>
    <dbReference type="NCBI Taxonomy" id="279832"/>
    <lineage>
        <taxon>Bacteria</taxon>
        <taxon>Pseudomonadati</taxon>
        <taxon>Pseudomonadota</taxon>
        <taxon>Gammaproteobacteria</taxon>
        <taxon>Cardiobacteriales</taxon>
        <taxon>Cardiobacteriaceae</taxon>
        <taxon>Suttonella</taxon>
    </lineage>
</organism>
<evidence type="ECO:0000256" key="5">
    <source>
        <dbReference type="ARBA" id="ARBA00022989"/>
    </source>
</evidence>
<name>A0A380MU61_9GAMM</name>
<evidence type="ECO:0000256" key="9">
    <source>
        <dbReference type="RuleBase" id="RU003613"/>
    </source>
</evidence>
<dbReference type="RefSeq" id="WP_072576331.1">
    <property type="nucleotide sequence ID" value="NZ_LWHB01000064.1"/>
</dbReference>
<evidence type="ECO:0000313" key="13">
    <source>
        <dbReference type="Proteomes" id="UP000254601"/>
    </source>
</evidence>
<comment type="subcellular location">
    <subcellularLocation>
        <location evidence="9">Cell inner membrane</location>
        <topology evidence="9">Single-pass type I membrane protein</topology>
    </subcellularLocation>
</comment>
<dbReference type="PANTHER" id="PTHR38685:SF1">
    <property type="entry name" value="CELL DIVISION PROTEIN ZIPA"/>
    <property type="match status" value="1"/>
</dbReference>
<dbReference type="InterPro" id="IPR011919">
    <property type="entry name" value="Cell_div_ZipA"/>
</dbReference>
<keyword evidence="1 9" id="KW-1003">Cell membrane</keyword>
<keyword evidence="13" id="KW-1185">Reference proteome</keyword>
<dbReference type="SUPFAM" id="SSF64383">
    <property type="entry name" value="Cell-division protein ZipA, C-terminal domain"/>
    <property type="match status" value="1"/>
</dbReference>
<evidence type="ECO:0000256" key="10">
    <source>
        <dbReference type="SAM" id="Phobius"/>
    </source>
</evidence>
<evidence type="ECO:0000256" key="3">
    <source>
        <dbReference type="ARBA" id="ARBA00022618"/>
    </source>
</evidence>
<feature type="transmembrane region" description="Helical" evidence="10">
    <location>
        <begin position="6"/>
        <end position="29"/>
    </location>
</feature>
<proteinExistence type="inferred from homology"/>
<protein>
    <recommendedName>
        <fullName evidence="8">Cell division protein ZipA</fullName>
    </recommendedName>
</protein>
<evidence type="ECO:0000313" key="12">
    <source>
        <dbReference type="EMBL" id="SUO95463.1"/>
    </source>
</evidence>
<keyword evidence="6 9" id="KW-0472">Membrane</keyword>
<reference evidence="12 13" key="1">
    <citation type="submission" date="2018-06" db="EMBL/GenBank/DDBJ databases">
        <authorList>
            <consortium name="Pathogen Informatics"/>
            <person name="Doyle S."/>
        </authorList>
    </citation>
    <scope>NUCLEOTIDE SEQUENCE [LARGE SCALE GENOMIC DNA]</scope>
    <source>
        <strain evidence="12 13">NCTC13337</strain>
    </source>
</reference>
<feature type="domain" description="ZipA C-terminal FtsZ-binding" evidence="11">
    <location>
        <begin position="82"/>
        <end position="210"/>
    </location>
</feature>
<dbReference type="PANTHER" id="PTHR38685">
    <property type="entry name" value="CELL DIVISION PROTEIN ZIPA"/>
    <property type="match status" value="1"/>
</dbReference>
<sequence>MTQEMLIIIVRIIAIILILIIAWTIIRIIQRTHLKQEKKSTQIHNDHSSLDESQIQKTSRLNPGFFGKNLSIPSAEELPNAPQADLPIAIMARYGCYFSGEDIQNLVKTFGLQRAPSGVFEMVNKNGRDILFTVLNIHQPGIFAENLDEMDAIEGILLVLQLPNGDDAVESYETFSAISKEMAELLDGRLCDFRRRPMGPKDLMQYRKAAEDFQIQFDEWLATHQRR</sequence>
<keyword evidence="7 8" id="KW-0131">Cell cycle</keyword>
<evidence type="ECO:0000256" key="6">
    <source>
        <dbReference type="ARBA" id="ARBA00023136"/>
    </source>
</evidence>
<keyword evidence="3 8" id="KW-0132">Cell division</keyword>
<evidence type="ECO:0000259" key="11">
    <source>
        <dbReference type="SMART" id="SM00771"/>
    </source>
</evidence>
<comment type="similarity">
    <text evidence="8">Belongs to the ZipA family.</text>
</comment>
<evidence type="ECO:0000256" key="2">
    <source>
        <dbReference type="ARBA" id="ARBA00022519"/>
    </source>
</evidence>
<evidence type="ECO:0000256" key="4">
    <source>
        <dbReference type="ARBA" id="ARBA00022692"/>
    </source>
</evidence>
<keyword evidence="2 9" id="KW-0997">Cell inner membrane</keyword>
<gene>
    <name evidence="12" type="ORF">NCTC13337_01359</name>
</gene>
<keyword evidence="4 9" id="KW-0812">Transmembrane</keyword>
<dbReference type="InterPro" id="IPR036765">
    <property type="entry name" value="ZipA_FtsZ-bd_C_sf"/>
</dbReference>
<evidence type="ECO:0000256" key="1">
    <source>
        <dbReference type="ARBA" id="ARBA00022475"/>
    </source>
</evidence>
<dbReference type="SMART" id="SM00771">
    <property type="entry name" value="ZipA_C"/>
    <property type="match status" value="1"/>
</dbReference>
<dbReference type="Gene3D" id="3.30.1400.10">
    <property type="entry name" value="ZipA, C-terminal FtsZ-binding domain"/>
    <property type="match status" value="1"/>
</dbReference>
<evidence type="ECO:0000256" key="7">
    <source>
        <dbReference type="ARBA" id="ARBA00023306"/>
    </source>
</evidence>
<dbReference type="InterPro" id="IPR007449">
    <property type="entry name" value="ZipA_FtsZ-bd_C"/>
</dbReference>
<evidence type="ECO:0000256" key="8">
    <source>
        <dbReference type="RuleBase" id="RU003612"/>
    </source>
</evidence>
<accession>A0A380MU61</accession>
<dbReference type="EMBL" id="UHIC01000001">
    <property type="protein sequence ID" value="SUO95463.1"/>
    <property type="molecule type" value="Genomic_DNA"/>
</dbReference>